<proteinExistence type="predicted"/>
<protein>
    <submittedName>
        <fullName evidence="1">Type IV secretion protein Dot</fullName>
    </submittedName>
</protein>
<name>A0A3A6VBM4_LEGPN</name>
<dbReference type="RefSeq" id="WP_072363912.1">
    <property type="nucleotide sequence ID" value="NC_018140.1"/>
</dbReference>
<evidence type="ECO:0000313" key="1">
    <source>
        <dbReference type="EMBL" id="RJY29744.1"/>
    </source>
</evidence>
<gene>
    <name evidence="1" type="ORF">D1H98_11985</name>
</gene>
<reference evidence="1 2" key="1">
    <citation type="submission" date="2018-08" db="EMBL/GenBank/DDBJ databases">
        <title>Genome Sequences of Legionella pneumophila subsp. pneumophila Isolates, Recovered from a Drinking Water System in a Large Builging.</title>
        <authorList>
            <person name="Gomez-Alvarez V."/>
            <person name="Boczek L."/>
            <person name="King D."/>
            <person name="Pemberton A."/>
            <person name="Pfaller S."/>
            <person name="Rodgers M."/>
            <person name="Santodomingo J."/>
            <person name="Revetta R."/>
        </authorList>
    </citation>
    <scope>NUCLEOTIDE SEQUENCE [LARGE SCALE GENOMIC DNA]</scope>
    <source>
        <strain evidence="1 2">L01C.1</strain>
    </source>
</reference>
<accession>A0A3A6VBM4</accession>
<evidence type="ECO:0000313" key="2">
    <source>
        <dbReference type="Proteomes" id="UP000277145"/>
    </source>
</evidence>
<organism evidence="1 2">
    <name type="scientific">Legionella pneumophila subsp. pneumophila</name>
    <dbReference type="NCBI Taxonomy" id="91891"/>
    <lineage>
        <taxon>Bacteria</taxon>
        <taxon>Pseudomonadati</taxon>
        <taxon>Pseudomonadota</taxon>
        <taxon>Gammaproteobacteria</taxon>
        <taxon>Legionellales</taxon>
        <taxon>Legionellaceae</taxon>
        <taxon>Legionella</taxon>
    </lineage>
</organism>
<dbReference type="EMBL" id="QWDR01000002">
    <property type="protein sequence ID" value="RJY29744.1"/>
    <property type="molecule type" value="Genomic_DNA"/>
</dbReference>
<comment type="caution">
    <text evidence="1">The sequence shown here is derived from an EMBL/GenBank/DDBJ whole genome shotgun (WGS) entry which is preliminary data.</text>
</comment>
<sequence length="256" mass="29565">MIIYMSIWLIIVMKDLIAFIHDLYKDRTEKSVKFESKGRVIVSPLMSKEDARELFKSLKEILPEEARLKVRESKQEPDQFRVVLFNPEKVFSFYAEHAAELLNRFKPLPTSSSGEEYCKWKYNPLSHLIEYTVPFSILDSDTKAKVTDTHEEAIQSKVNQYNEKLRSIYPDLKIIGTNSVEDSSPDKFFLGSFNYNDYKIIKNLNNPASLRQLAIGFFKEHPGHYTEEVAKKIPGDMMDEFTDIEPSSTKPSSTGS</sequence>
<dbReference type="AlphaFoldDB" id="A0A3A6VBM4"/>
<dbReference type="Proteomes" id="UP000277145">
    <property type="component" value="Unassembled WGS sequence"/>
</dbReference>